<proteinExistence type="predicted"/>
<feature type="non-terminal residue" evidence="1">
    <location>
        <position position="1"/>
    </location>
</feature>
<dbReference type="EMBL" id="BARW01026102">
    <property type="protein sequence ID" value="GAJ15286.1"/>
    <property type="molecule type" value="Genomic_DNA"/>
</dbReference>
<gene>
    <name evidence="1" type="ORF">S12H4_42624</name>
</gene>
<accession>X1VJ51</accession>
<comment type="caution">
    <text evidence="1">The sequence shown here is derived from an EMBL/GenBank/DDBJ whole genome shotgun (WGS) entry which is preliminary data.</text>
</comment>
<dbReference type="AlphaFoldDB" id="X1VJ51"/>
<name>X1VJ51_9ZZZZ</name>
<organism evidence="1">
    <name type="scientific">marine sediment metagenome</name>
    <dbReference type="NCBI Taxonomy" id="412755"/>
    <lineage>
        <taxon>unclassified sequences</taxon>
        <taxon>metagenomes</taxon>
        <taxon>ecological metagenomes</taxon>
    </lineage>
</organism>
<sequence length="75" mass="8304">NPNRLAWVIVNTHADQILYISFTNDVSQALGIRIDPAGGHASMVWDEDFEPTGWAIWGLGSGAGTTFYVYEVVEY</sequence>
<reference evidence="1" key="1">
    <citation type="journal article" date="2014" name="Front. Microbiol.">
        <title>High frequency of phylogenetically diverse reductive dehalogenase-homologous genes in deep subseafloor sedimentary metagenomes.</title>
        <authorList>
            <person name="Kawai M."/>
            <person name="Futagami T."/>
            <person name="Toyoda A."/>
            <person name="Takaki Y."/>
            <person name="Nishi S."/>
            <person name="Hori S."/>
            <person name="Arai W."/>
            <person name="Tsubouchi T."/>
            <person name="Morono Y."/>
            <person name="Uchiyama I."/>
            <person name="Ito T."/>
            <person name="Fujiyama A."/>
            <person name="Inagaki F."/>
            <person name="Takami H."/>
        </authorList>
    </citation>
    <scope>NUCLEOTIDE SEQUENCE</scope>
    <source>
        <strain evidence="1">Expedition CK06-06</strain>
    </source>
</reference>
<evidence type="ECO:0000313" key="1">
    <source>
        <dbReference type="EMBL" id="GAJ15286.1"/>
    </source>
</evidence>
<protein>
    <submittedName>
        <fullName evidence="1">Uncharacterized protein</fullName>
    </submittedName>
</protein>